<dbReference type="PATRIC" id="fig|1308866.3.peg.959"/>
<evidence type="ECO:0000256" key="5">
    <source>
        <dbReference type="SAM" id="MobiDB-lite"/>
    </source>
</evidence>
<evidence type="ECO:0000256" key="2">
    <source>
        <dbReference type="ARBA" id="ARBA00022670"/>
    </source>
</evidence>
<dbReference type="RefSeq" id="WP_003466060.1">
    <property type="nucleotide sequence ID" value="NZ_APML01000019.1"/>
</dbReference>
<keyword evidence="2" id="KW-0645">Protease</keyword>
<dbReference type="Gene3D" id="3.90.1720.10">
    <property type="entry name" value="endopeptidase domain like (from Nostoc punctiforme)"/>
    <property type="match status" value="1"/>
</dbReference>
<protein>
    <recommendedName>
        <fullName evidence="6">NlpC/P60 domain-containing protein</fullName>
    </recommendedName>
</protein>
<dbReference type="STRING" id="1308866.J416_04753"/>
<dbReference type="SUPFAM" id="SSF54001">
    <property type="entry name" value="Cysteine proteinases"/>
    <property type="match status" value="1"/>
</dbReference>
<feature type="region of interest" description="Disordered" evidence="5">
    <location>
        <begin position="178"/>
        <end position="197"/>
    </location>
</feature>
<feature type="domain" description="NlpC/P60" evidence="6">
    <location>
        <begin position="208"/>
        <end position="327"/>
    </location>
</feature>
<dbReference type="InterPro" id="IPR036365">
    <property type="entry name" value="PGBD-like_sf"/>
</dbReference>
<dbReference type="InterPro" id="IPR000064">
    <property type="entry name" value="NLP_P60_dom"/>
</dbReference>
<comment type="caution">
    <text evidence="7">The sequence shown here is derived from an EMBL/GenBank/DDBJ whole genome shotgun (WGS) entry which is preliminary data.</text>
</comment>
<dbReference type="eggNOG" id="COG0791">
    <property type="taxonomic scope" value="Bacteria"/>
</dbReference>
<dbReference type="OrthoDB" id="9813368at2"/>
<dbReference type="InterPro" id="IPR051202">
    <property type="entry name" value="Peptidase_C40"/>
</dbReference>
<keyword evidence="3" id="KW-0378">Hydrolase</keyword>
<dbReference type="Gene3D" id="1.10.101.10">
    <property type="entry name" value="PGBD-like superfamily/PGBD"/>
    <property type="match status" value="2"/>
</dbReference>
<dbReference type="InterPro" id="IPR038765">
    <property type="entry name" value="Papain-like_cys_pep_sf"/>
</dbReference>
<evidence type="ECO:0000313" key="8">
    <source>
        <dbReference type="Proteomes" id="UP000012283"/>
    </source>
</evidence>
<dbReference type="InterPro" id="IPR036366">
    <property type="entry name" value="PGBDSf"/>
</dbReference>
<evidence type="ECO:0000256" key="1">
    <source>
        <dbReference type="ARBA" id="ARBA00007074"/>
    </source>
</evidence>
<dbReference type="eggNOG" id="COG3409">
    <property type="taxonomic scope" value="Bacteria"/>
</dbReference>
<dbReference type="AlphaFoldDB" id="N4WDF4"/>
<proteinExistence type="inferred from homology"/>
<evidence type="ECO:0000259" key="6">
    <source>
        <dbReference type="PROSITE" id="PS51935"/>
    </source>
</evidence>
<gene>
    <name evidence="7" type="ORF">J416_04753</name>
</gene>
<comment type="similarity">
    <text evidence="1">Belongs to the peptidase C40 family.</text>
</comment>
<sequence length="328" mass="36959">MFLQNQLSQVVKHSVAYGFAFSQPFALYVDAYPMMQNQILEQSDMLKYGQQHDSVRMLQFKLQKLSYYDSSLDGEFGILTEYALKKFQRDHQLEANGEADSNTVTKIIDEEEETYQDILTQEDDLTLGATGDRVRSIQEALYYFGYYKGSIDGIYGKKTDHALQMYREDRGLEAVHIEAEPKADTSQTSTTFDTKRSEQSSSKLIMASGDASAIVRIAKDYIGTPYIWGGTTANGFDCSGYLQYVYNKAGKSLPRTVNQIYNSGQSIEKPSVGDIVFFETYKPGPSHAGIYLGNNQFIHAGESNGVAISNLEESYWNQRYLGAKRVLQ</sequence>
<dbReference type="PANTHER" id="PTHR47053">
    <property type="entry name" value="MUREIN DD-ENDOPEPTIDASE MEPH-RELATED"/>
    <property type="match status" value="1"/>
</dbReference>
<evidence type="ECO:0000256" key="4">
    <source>
        <dbReference type="ARBA" id="ARBA00022807"/>
    </source>
</evidence>
<dbReference type="GO" id="GO:0008234">
    <property type="term" value="F:cysteine-type peptidase activity"/>
    <property type="evidence" value="ECO:0007669"/>
    <property type="project" value="UniProtKB-KW"/>
</dbReference>
<dbReference type="SUPFAM" id="SSF47090">
    <property type="entry name" value="PGBD-like"/>
    <property type="match status" value="2"/>
</dbReference>
<dbReference type="GO" id="GO:0006508">
    <property type="term" value="P:proteolysis"/>
    <property type="evidence" value="ECO:0007669"/>
    <property type="project" value="UniProtKB-KW"/>
</dbReference>
<dbReference type="Proteomes" id="UP000012283">
    <property type="component" value="Unassembled WGS sequence"/>
</dbReference>
<keyword evidence="4" id="KW-0788">Thiol protease</keyword>
<accession>N4WDF4</accession>
<dbReference type="PROSITE" id="PS51935">
    <property type="entry name" value="NLPC_P60"/>
    <property type="match status" value="1"/>
</dbReference>
<organism evidence="7 8">
    <name type="scientific">Gracilibacillus halophilus YIM-C55.5</name>
    <dbReference type="NCBI Taxonomy" id="1308866"/>
    <lineage>
        <taxon>Bacteria</taxon>
        <taxon>Bacillati</taxon>
        <taxon>Bacillota</taxon>
        <taxon>Bacilli</taxon>
        <taxon>Bacillales</taxon>
        <taxon>Bacillaceae</taxon>
        <taxon>Gracilibacillus</taxon>
    </lineage>
</organism>
<reference evidence="7 8" key="1">
    <citation type="submission" date="2013-03" db="EMBL/GenBank/DDBJ databases">
        <title>Draft genome sequence of Gracibacillus halophilus YIM-C55.5, a moderately halophilic and thermophilic organism from the Xiaochaidamu salt lake.</title>
        <authorList>
            <person name="Sugumar T."/>
            <person name="Polireddy D.R."/>
            <person name="Antony A."/>
            <person name="Madhava Y.R."/>
            <person name="Sivakumar N."/>
        </authorList>
    </citation>
    <scope>NUCLEOTIDE SEQUENCE [LARGE SCALE GENOMIC DNA]</scope>
    <source>
        <strain evidence="7 8">YIM-C55.5</strain>
    </source>
</reference>
<name>N4WDF4_9BACI</name>
<evidence type="ECO:0000256" key="3">
    <source>
        <dbReference type="ARBA" id="ARBA00022801"/>
    </source>
</evidence>
<dbReference type="Pfam" id="PF00877">
    <property type="entry name" value="NLPC_P60"/>
    <property type="match status" value="1"/>
</dbReference>
<dbReference type="InterPro" id="IPR002477">
    <property type="entry name" value="Peptidoglycan-bd-like"/>
</dbReference>
<evidence type="ECO:0000313" key="7">
    <source>
        <dbReference type="EMBL" id="ENH97299.1"/>
    </source>
</evidence>
<dbReference type="PANTHER" id="PTHR47053:SF1">
    <property type="entry name" value="MUREIN DD-ENDOPEPTIDASE MEPH-RELATED"/>
    <property type="match status" value="1"/>
</dbReference>
<dbReference type="EMBL" id="APML01000019">
    <property type="protein sequence ID" value="ENH97299.1"/>
    <property type="molecule type" value="Genomic_DNA"/>
</dbReference>
<keyword evidence="8" id="KW-1185">Reference proteome</keyword>
<dbReference type="Pfam" id="PF01471">
    <property type="entry name" value="PG_binding_1"/>
    <property type="match status" value="2"/>
</dbReference>